<dbReference type="FunFam" id="1.10.20.10:FF:000103">
    <property type="entry name" value="Histone H2A type 1"/>
    <property type="match status" value="1"/>
</dbReference>
<dbReference type="InterPro" id="IPR032454">
    <property type="entry name" value="Histone_H2A_C"/>
</dbReference>
<name>A0A813R2E3_9BILA</name>
<dbReference type="InterPro" id="IPR007125">
    <property type="entry name" value="H2A/H2B/H3"/>
</dbReference>
<keyword evidence="8" id="KW-0539">Nucleus</keyword>
<feature type="domain" description="Histone H2A C-terminal" evidence="12">
    <location>
        <begin position="91"/>
        <end position="122"/>
    </location>
</feature>
<dbReference type="Pfam" id="PF00125">
    <property type="entry name" value="Histone"/>
    <property type="match status" value="1"/>
</dbReference>
<evidence type="ECO:0000256" key="2">
    <source>
        <dbReference type="ARBA" id="ARBA00004123"/>
    </source>
</evidence>
<dbReference type="EMBL" id="CAJNOQ010000239">
    <property type="protein sequence ID" value="CAF0776512.1"/>
    <property type="molecule type" value="Genomic_DNA"/>
</dbReference>
<keyword evidence="15" id="KW-1185">Reference proteome</keyword>
<feature type="compositionally biased region" description="Low complexity" evidence="10">
    <location>
        <begin position="166"/>
        <end position="176"/>
    </location>
</feature>
<evidence type="ECO:0000256" key="7">
    <source>
        <dbReference type="ARBA" id="ARBA00022454"/>
    </source>
</evidence>
<proteinExistence type="inferred from homology"/>
<feature type="compositionally biased region" description="Low complexity" evidence="10">
    <location>
        <begin position="197"/>
        <end position="214"/>
    </location>
</feature>
<dbReference type="SMART" id="SM00414">
    <property type="entry name" value="H2A"/>
    <property type="match status" value="1"/>
</dbReference>
<evidence type="ECO:0000313" key="13">
    <source>
        <dbReference type="EMBL" id="CAF0776512.1"/>
    </source>
</evidence>
<feature type="region of interest" description="Disordered" evidence="10">
    <location>
        <begin position="140"/>
        <end position="176"/>
    </location>
</feature>
<evidence type="ECO:0000259" key="11">
    <source>
        <dbReference type="Pfam" id="PF00125"/>
    </source>
</evidence>
<reference evidence="13" key="1">
    <citation type="submission" date="2021-02" db="EMBL/GenBank/DDBJ databases">
        <authorList>
            <person name="Nowell W R."/>
        </authorList>
    </citation>
    <scope>NUCLEOTIDE SEQUENCE</scope>
</reference>
<feature type="compositionally biased region" description="Polar residues" evidence="10">
    <location>
        <begin position="223"/>
        <end position="233"/>
    </location>
</feature>
<evidence type="ECO:0000256" key="10">
    <source>
        <dbReference type="SAM" id="MobiDB-lite"/>
    </source>
</evidence>
<dbReference type="PRINTS" id="PR00620">
    <property type="entry name" value="HISTONEH2A"/>
</dbReference>
<dbReference type="GO" id="GO:0005634">
    <property type="term" value="C:nucleus"/>
    <property type="evidence" value="ECO:0007669"/>
    <property type="project" value="UniProtKB-SubCell"/>
</dbReference>
<dbReference type="GO" id="GO:0046982">
    <property type="term" value="F:protein heterodimerization activity"/>
    <property type="evidence" value="ECO:0007669"/>
    <property type="project" value="InterPro"/>
</dbReference>
<feature type="domain" description="Core Histone H2A/H2B/H3" evidence="11">
    <location>
        <begin position="16"/>
        <end position="88"/>
    </location>
</feature>
<organism evidence="13 15">
    <name type="scientific">Didymodactylos carnosus</name>
    <dbReference type="NCBI Taxonomy" id="1234261"/>
    <lineage>
        <taxon>Eukaryota</taxon>
        <taxon>Metazoa</taxon>
        <taxon>Spiralia</taxon>
        <taxon>Gnathifera</taxon>
        <taxon>Rotifera</taxon>
        <taxon>Eurotatoria</taxon>
        <taxon>Bdelloidea</taxon>
        <taxon>Philodinida</taxon>
        <taxon>Philodinidae</taxon>
        <taxon>Didymodactylos</taxon>
    </lineage>
</organism>
<dbReference type="GO" id="GO:0000786">
    <property type="term" value="C:nucleosome"/>
    <property type="evidence" value="ECO:0007669"/>
    <property type="project" value="UniProtKB-KW"/>
</dbReference>
<evidence type="ECO:0000256" key="8">
    <source>
        <dbReference type="ARBA" id="ARBA00023242"/>
    </source>
</evidence>
<comment type="similarity">
    <text evidence="4">Belongs to the histone H2A family.</text>
</comment>
<accession>A0A813R2E3</accession>
<evidence type="ECO:0000313" key="14">
    <source>
        <dbReference type="EMBL" id="CAF3559090.1"/>
    </source>
</evidence>
<dbReference type="PANTHER" id="PTHR23430">
    <property type="entry name" value="HISTONE H2A"/>
    <property type="match status" value="1"/>
</dbReference>
<dbReference type="Proteomes" id="UP000681722">
    <property type="component" value="Unassembled WGS sequence"/>
</dbReference>
<feature type="region of interest" description="Disordered" evidence="10">
    <location>
        <begin position="197"/>
        <end position="233"/>
    </location>
</feature>
<dbReference type="AlphaFoldDB" id="A0A813R2E3"/>
<evidence type="ECO:0000313" key="15">
    <source>
        <dbReference type="Proteomes" id="UP000663829"/>
    </source>
</evidence>
<dbReference type="Gene3D" id="1.10.20.10">
    <property type="entry name" value="Histone, subunit A"/>
    <property type="match status" value="1"/>
</dbReference>
<evidence type="ECO:0000259" key="12">
    <source>
        <dbReference type="Pfam" id="PF16211"/>
    </source>
</evidence>
<keyword evidence="9" id="KW-0238">DNA-binding</keyword>
<dbReference type="GO" id="GO:0030527">
    <property type="term" value="F:structural constituent of chromatin"/>
    <property type="evidence" value="ECO:0007669"/>
    <property type="project" value="InterPro"/>
</dbReference>
<keyword evidence="7" id="KW-0158">Chromosome</keyword>
<dbReference type="SUPFAM" id="SSF47113">
    <property type="entry name" value="Histone-fold"/>
    <property type="match status" value="1"/>
</dbReference>
<comment type="function">
    <text evidence="1">Core component of nucleosome. Nucleosomes wrap and compact DNA into chromatin, limiting DNA accessibility to the cellular machineries which require DNA as a template. Histones thereby play a central role in transcription regulation, DNA repair, DNA replication and chromosomal stability. DNA accessibility is regulated via a complex set of post-translational modifications of histones, also called histone code, and nucleosome remodeling.</text>
</comment>
<dbReference type="InterPro" id="IPR009072">
    <property type="entry name" value="Histone-fold"/>
</dbReference>
<gene>
    <name evidence="13" type="ORF">GPM918_LOCUS2221</name>
    <name evidence="14" type="ORF">SRO942_LOCUS2221</name>
</gene>
<feature type="non-terminal residue" evidence="13">
    <location>
        <position position="1"/>
    </location>
</feature>
<evidence type="ECO:0000256" key="9">
    <source>
        <dbReference type="ARBA" id="ARBA00023269"/>
    </source>
</evidence>
<feature type="compositionally biased region" description="Low complexity" evidence="10">
    <location>
        <begin position="140"/>
        <end position="156"/>
    </location>
</feature>
<evidence type="ECO:0000256" key="1">
    <source>
        <dbReference type="ARBA" id="ARBA00002001"/>
    </source>
</evidence>
<dbReference type="InterPro" id="IPR002119">
    <property type="entry name" value="Histone_H2A"/>
</dbReference>
<dbReference type="EMBL" id="CAJOBC010000239">
    <property type="protein sequence ID" value="CAF3559090.1"/>
    <property type="molecule type" value="Genomic_DNA"/>
</dbReference>
<dbReference type="CDD" id="cd00074">
    <property type="entry name" value="HFD_H2A"/>
    <property type="match status" value="1"/>
</dbReference>
<comment type="subcellular location">
    <subcellularLocation>
        <location evidence="3">Chromosome</location>
    </subcellularLocation>
    <subcellularLocation>
        <location evidence="2">Nucleus</location>
    </subcellularLocation>
</comment>
<dbReference type="OrthoDB" id="9421954at2759"/>
<evidence type="ECO:0000256" key="5">
    <source>
        <dbReference type="ARBA" id="ARBA00011538"/>
    </source>
</evidence>
<evidence type="ECO:0000256" key="3">
    <source>
        <dbReference type="ARBA" id="ARBA00004286"/>
    </source>
</evidence>
<dbReference type="GO" id="GO:0003677">
    <property type="term" value="F:DNA binding"/>
    <property type="evidence" value="ECO:0007669"/>
    <property type="project" value="InterPro"/>
</dbReference>
<evidence type="ECO:0000256" key="4">
    <source>
        <dbReference type="ARBA" id="ARBA00010691"/>
    </source>
</evidence>
<comment type="caution">
    <text evidence="13">The sequence shown here is derived from an EMBL/GenBank/DDBJ whole genome shotgun (WGS) entry which is preliminary data.</text>
</comment>
<comment type="subunit">
    <text evidence="5">The nucleosome is a histone octamer containing two molecules each of H2A, H2B, H3 and H4 assembled in one H3-H4 heterotetramer and two H2A-H2B heterodimers. The octamer wraps approximately 147 bp of DNA.</text>
</comment>
<keyword evidence="9" id="KW-0544">Nucleosome core</keyword>
<sequence length="317" mass="34713">MAPAPPRNNRTTVRRSKSARAGVLFSVPRFHRYLKKSNPKQRVTVAASVYCAAVIEYLTAEVLELSGNAAKDHKKQRINARHIFLAVSIDEELKKLLHGVTIPQGGVLPHIDSFLLKNKSANDEHDVSQKVSRPLALSTPAAAKAASGGSVTAKQGKSGGAKAKDSSTAATSTAAQKKTATAGIDSFLSKIAQMSENNNSLKRNNNLNLSQKSKSPPRERQEPSPTVSTQIPSRSRQLWNLAFENVIENVSPRNETDTGWTNLIRLVLYLSPSDNDMLLQTLKKRHLSQTPPLTCVRNMSSVRTRRAASEQVNLHDR</sequence>
<dbReference type="Pfam" id="PF16211">
    <property type="entry name" value="Histone_H2A_C"/>
    <property type="match status" value="1"/>
</dbReference>
<dbReference type="Proteomes" id="UP000663829">
    <property type="component" value="Unassembled WGS sequence"/>
</dbReference>
<evidence type="ECO:0000256" key="6">
    <source>
        <dbReference type="ARBA" id="ARBA00017642"/>
    </source>
</evidence>
<protein>
    <recommendedName>
        <fullName evidence="6">Histone H2A</fullName>
    </recommendedName>
</protein>